<dbReference type="RefSeq" id="WP_184642814.1">
    <property type="nucleotide sequence ID" value="NZ_JACIFZ010000022.1"/>
</dbReference>
<evidence type="ECO:0000313" key="2">
    <source>
        <dbReference type="Proteomes" id="UP000524450"/>
    </source>
</evidence>
<dbReference type="EMBL" id="JACIFZ010000022">
    <property type="protein sequence ID" value="MBB4226142.1"/>
    <property type="molecule type" value="Genomic_DNA"/>
</dbReference>
<evidence type="ECO:0000313" key="1">
    <source>
        <dbReference type="EMBL" id="MBB4226142.1"/>
    </source>
</evidence>
<gene>
    <name evidence="1" type="ORF">GGD71_006961</name>
</gene>
<protein>
    <submittedName>
        <fullName evidence="1">Uncharacterized protein</fullName>
    </submittedName>
</protein>
<organism evidence="1 2">
    <name type="scientific">Variovorax guangxiensis</name>
    <dbReference type="NCBI Taxonomy" id="1775474"/>
    <lineage>
        <taxon>Bacteria</taxon>
        <taxon>Pseudomonadati</taxon>
        <taxon>Pseudomonadota</taxon>
        <taxon>Betaproteobacteria</taxon>
        <taxon>Burkholderiales</taxon>
        <taxon>Comamonadaceae</taxon>
        <taxon>Variovorax</taxon>
    </lineage>
</organism>
<comment type="caution">
    <text evidence="1">The sequence shown here is derived from an EMBL/GenBank/DDBJ whole genome shotgun (WGS) entry which is preliminary data.</text>
</comment>
<name>A0A840FZG1_9BURK</name>
<accession>A0A840FZG1</accession>
<proteinExistence type="predicted"/>
<dbReference type="Proteomes" id="UP000524450">
    <property type="component" value="Unassembled WGS sequence"/>
</dbReference>
<sequence>MSQTDFFSERTTLYTPAWYSDKTREERELPLSPADYKVSPGLAGERWTVISLKAGTTVYSGIGPVEILRRSKASST</sequence>
<dbReference type="AlphaFoldDB" id="A0A840FZG1"/>
<reference evidence="1 2" key="1">
    <citation type="submission" date="2020-08" db="EMBL/GenBank/DDBJ databases">
        <title>Genomic Encyclopedia of Type Strains, Phase IV (KMG-V): Genome sequencing to study the core and pangenomes of soil and plant-associated prokaryotes.</title>
        <authorList>
            <person name="Whitman W."/>
        </authorList>
    </citation>
    <scope>NUCLEOTIDE SEQUENCE [LARGE SCALE GENOMIC DNA]</scope>
    <source>
        <strain evidence="1 2">34/80</strain>
    </source>
</reference>